<evidence type="ECO:0000313" key="2">
    <source>
        <dbReference type="EMBL" id="KJE76729.1"/>
    </source>
</evidence>
<dbReference type="AlphaFoldDB" id="A0A0D8FUX1"/>
<feature type="compositionally biased region" description="Polar residues" evidence="1">
    <location>
        <begin position="235"/>
        <end position="245"/>
    </location>
</feature>
<dbReference type="Proteomes" id="UP000032336">
    <property type="component" value="Unassembled WGS sequence"/>
</dbReference>
<accession>A0A0D8FUX1</accession>
<organism evidence="2 3">
    <name type="scientific">Ferrimicrobium acidiphilum DSM 19497</name>
    <dbReference type="NCBI Taxonomy" id="1121877"/>
    <lineage>
        <taxon>Bacteria</taxon>
        <taxon>Bacillati</taxon>
        <taxon>Actinomycetota</taxon>
        <taxon>Acidimicrobiia</taxon>
        <taxon>Acidimicrobiales</taxon>
        <taxon>Acidimicrobiaceae</taxon>
        <taxon>Ferrimicrobium</taxon>
    </lineage>
</organism>
<evidence type="ECO:0000256" key="1">
    <source>
        <dbReference type="SAM" id="MobiDB-lite"/>
    </source>
</evidence>
<comment type="caution">
    <text evidence="2">The sequence shown here is derived from an EMBL/GenBank/DDBJ whole genome shotgun (WGS) entry which is preliminary data.</text>
</comment>
<dbReference type="GeneID" id="78372702"/>
<gene>
    <name evidence="2" type="ORF">FEAC_15160</name>
</gene>
<proteinExistence type="predicted"/>
<evidence type="ECO:0000313" key="3">
    <source>
        <dbReference type="Proteomes" id="UP000032336"/>
    </source>
</evidence>
<dbReference type="EMBL" id="JXUW01000012">
    <property type="protein sequence ID" value="KJE76729.1"/>
    <property type="molecule type" value="Genomic_DNA"/>
</dbReference>
<name>A0A0D8FUX1_9ACTN</name>
<feature type="region of interest" description="Disordered" evidence="1">
    <location>
        <begin position="235"/>
        <end position="256"/>
    </location>
</feature>
<protein>
    <submittedName>
        <fullName evidence="2">Uncharacterized protein</fullName>
    </submittedName>
</protein>
<reference evidence="2 3" key="1">
    <citation type="submission" date="2015-01" db="EMBL/GenBank/DDBJ databases">
        <title>Draft genome of the acidophilic iron oxidizer Ferrimicrobium acidiphilum strain T23.</title>
        <authorList>
            <person name="Poehlein A."/>
            <person name="Eisen S."/>
            <person name="Schloemann M."/>
            <person name="Johnson B.D."/>
            <person name="Daniel R."/>
            <person name="Muehling M."/>
        </authorList>
    </citation>
    <scope>NUCLEOTIDE SEQUENCE [LARGE SCALE GENOMIC DNA]</scope>
    <source>
        <strain evidence="2 3">T23</strain>
    </source>
</reference>
<dbReference type="RefSeq" id="WP_035389162.1">
    <property type="nucleotide sequence ID" value="NZ_JQKF01000010.1"/>
</dbReference>
<keyword evidence="3" id="KW-1185">Reference proteome</keyword>
<dbReference type="STRING" id="1121877.FEAC_15160"/>
<sequence>MMSPDDFYEWHEEARQGDIVLCGVSRIVADDRHSPAQWESLDTHFLEIEDGWGAGRSLGVAAGLGLAMVTTHDCQLDKEWNQRVRKLERTGIPRELAEREAASDVSLDRTLIVSPLVDPSELRGGQGNLLAGKVIGYLPVPTHPDNLVTECVVDLTYQCTIDRLDVAKITSITEAARKQLRYALIQLAALRTADLGFEVEAVVGRTIQKVEVPARDPLTVHLQLDDGQVIQLLQQPGTPDQQTGRTGDFFSSGGHS</sequence>